<keyword evidence="2" id="KW-1185">Reference proteome</keyword>
<dbReference type="PATRIC" id="fig|1196324.3.peg.2688"/>
<dbReference type="AlphaFoldDB" id="I8AHI0"/>
<evidence type="ECO:0000313" key="1">
    <source>
        <dbReference type="EMBL" id="EIT84904.1"/>
    </source>
</evidence>
<dbReference type="STRING" id="1196324.A374_13165"/>
<comment type="caution">
    <text evidence="1">The sequence shown here is derived from an EMBL/GenBank/DDBJ whole genome shotgun (WGS) entry which is preliminary data.</text>
</comment>
<dbReference type="EMBL" id="AKKV01000029">
    <property type="protein sequence ID" value="EIT84904.1"/>
    <property type="molecule type" value="Genomic_DNA"/>
</dbReference>
<reference evidence="1 2" key="1">
    <citation type="journal article" date="2012" name="J. Bacteriol.">
        <title>Genome of Bacillus macauensis ZFHKF-1, a Long-Chain-Forming Bacterium.</title>
        <authorList>
            <person name="Cai L."/>
            <person name="Zhang T."/>
        </authorList>
    </citation>
    <scope>NUCLEOTIDE SEQUENCE [LARGE SCALE GENOMIC DNA]</scope>
    <source>
        <strain evidence="1 2">ZFHKF-1</strain>
    </source>
</reference>
<evidence type="ECO:0008006" key="3">
    <source>
        <dbReference type="Google" id="ProtNLM"/>
    </source>
</evidence>
<dbReference type="eggNOG" id="ENOG5033MNF">
    <property type="taxonomic scope" value="Bacteria"/>
</dbReference>
<dbReference type="Proteomes" id="UP000004080">
    <property type="component" value="Unassembled WGS sequence"/>
</dbReference>
<dbReference type="Pfam" id="PF10737">
    <property type="entry name" value="GerPC"/>
    <property type="match status" value="1"/>
</dbReference>
<protein>
    <recommendedName>
        <fullName evidence="3">Spore germination protein GerPC</fullName>
    </recommendedName>
</protein>
<accession>I8AHI0</accession>
<name>I8AHI0_9BACL</name>
<dbReference type="RefSeq" id="WP_007202711.1">
    <property type="nucleotide sequence ID" value="NZ_AKKV01000029.1"/>
</dbReference>
<evidence type="ECO:0000313" key="2">
    <source>
        <dbReference type="Proteomes" id="UP000004080"/>
    </source>
</evidence>
<gene>
    <name evidence="1" type="ORF">A374_13165</name>
</gene>
<proteinExistence type="predicted"/>
<dbReference type="InterPro" id="IPR019673">
    <property type="entry name" value="Spore_germination_GerPC"/>
</dbReference>
<sequence>MDQEQLYIILQQMQQQILDVQRENQMLKETVQSMKPITIENVNYKIQELHVKELKGTLNIGITGEAKLEDMDTIIDDLIESHSEPSHE</sequence>
<organism evidence="1 2">
    <name type="scientific">Fictibacillus macauensis ZFHKF-1</name>
    <dbReference type="NCBI Taxonomy" id="1196324"/>
    <lineage>
        <taxon>Bacteria</taxon>
        <taxon>Bacillati</taxon>
        <taxon>Bacillota</taxon>
        <taxon>Bacilli</taxon>
        <taxon>Bacillales</taxon>
        <taxon>Fictibacillaceae</taxon>
        <taxon>Fictibacillus</taxon>
    </lineage>
</organism>